<dbReference type="Proteomes" id="UP001295684">
    <property type="component" value="Unassembled WGS sequence"/>
</dbReference>
<dbReference type="AlphaFoldDB" id="A0AAD1Y0N1"/>
<protein>
    <submittedName>
        <fullName evidence="1">Uncharacterized protein</fullName>
    </submittedName>
</protein>
<proteinExistence type="predicted"/>
<keyword evidence="2" id="KW-1185">Reference proteome</keyword>
<comment type="caution">
    <text evidence="1">The sequence shown here is derived from an EMBL/GenBank/DDBJ whole genome shotgun (WGS) entry which is preliminary data.</text>
</comment>
<evidence type="ECO:0000313" key="1">
    <source>
        <dbReference type="EMBL" id="CAI2382126.1"/>
    </source>
</evidence>
<evidence type="ECO:0000313" key="2">
    <source>
        <dbReference type="Proteomes" id="UP001295684"/>
    </source>
</evidence>
<organism evidence="1 2">
    <name type="scientific">Euplotes crassus</name>
    <dbReference type="NCBI Taxonomy" id="5936"/>
    <lineage>
        <taxon>Eukaryota</taxon>
        <taxon>Sar</taxon>
        <taxon>Alveolata</taxon>
        <taxon>Ciliophora</taxon>
        <taxon>Intramacronucleata</taxon>
        <taxon>Spirotrichea</taxon>
        <taxon>Hypotrichia</taxon>
        <taxon>Euplotida</taxon>
        <taxon>Euplotidae</taxon>
        <taxon>Moneuplotes</taxon>
    </lineage>
</organism>
<gene>
    <name evidence="1" type="ORF">ECRASSUSDP1_LOCUS23594</name>
</gene>
<dbReference type="EMBL" id="CAMPGE010024276">
    <property type="protein sequence ID" value="CAI2382126.1"/>
    <property type="molecule type" value="Genomic_DNA"/>
</dbReference>
<name>A0AAD1Y0N1_EUPCR</name>
<accession>A0AAD1Y0N1</accession>
<sequence length="313" mass="35889">MSDRDNMREGNSHKTPGEFKGSILIDSQRQKAFHPSCVVHINGKKYRLCKMDAKRAKRLISKQKIRERCNSLKKEAQFEFQQLQIEGSNQNIISMKVPVLGRDSDITKAVTQPAMFIPTECNEVSKNITKRSKRIQKILKGMRSNSPRHIPKHQQLSTNLDNRAYSNIRVKSPGVRRADYILSMLIESSAIPQITHKVVPKIKEPKAQEHLQNPRTFRRAFKIEENSTESEPFSFTTTRKLRPISGLPSTFSKKFQNIRGAPRPKINILKTEFLSPRVGKKSLRTKHDLSSILSNSEISMMRDKIMNDLASLI</sequence>
<reference evidence="1" key="1">
    <citation type="submission" date="2023-07" db="EMBL/GenBank/DDBJ databases">
        <authorList>
            <consortium name="AG Swart"/>
            <person name="Singh M."/>
            <person name="Singh A."/>
            <person name="Seah K."/>
            <person name="Emmerich C."/>
        </authorList>
    </citation>
    <scope>NUCLEOTIDE SEQUENCE</scope>
    <source>
        <strain evidence="1">DP1</strain>
    </source>
</reference>